<feature type="compositionally biased region" description="Polar residues" evidence="3">
    <location>
        <begin position="264"/>
        <end position="284"/>
    </location>
</feature>
<evidence type="ECO:0000256" key="1">
    <source>
        <dbReference type="ARBA" id="ARBA00004123"/>
    </source>
</evidence>
<evidence type="ECO:0000313" key="6">
    <source>
        <dbReference type="Proteomes" id="UP001152130"/>
    </source>
</evidence>
<sequence length="764" mass="85576">MAGRRRRVSSSSVDTEDESRISWRQEKSVLRFNHSGVDPETCFELKDAVVLNKDGQTLEDALDVASRGPYIIRGTLLVEDPAQRAHLIMKVRRSIELEVRKCGQYSIGEDENGSPIIWVAGQCAWYEINPSPAYAPIFRKMREAVALYYRILAIYSDKPPKKAKKSKKESDKELNQVFHEYATRIGDGSTLEEVIARCDEHAPFLISQCTSDLSELDWPTTPFYQWIIKRHDETYRKELERLRKGPQPQRSPSVEINGLPVPQTLPSRTRNGSSAPSIARSNATPEVAEPNGSPPPRRSSRPRSISDRAGHDIIDLTSSPQVSRDASMVPRPASVRSSTSAPSVAPRMSEVSNLVGSTDETPFQSVLNAIELAYEETIHSRAGFSVSAVMNKLWTKYKFPNYKSDQRASYRVPIEEVLHYNAVPLLKELDNDKYKGHDFYIWLEEVSKKPFRPIAIKLSDFPYHMVRRKQSNNAVSSKLAMPAPAASINEELSNPALSTPAGKSIRRPGRPSGVKSSLRLVAASKKRAHSDVDSDSQDEEAEPKRSHYFSDEDGDAVENDGPVGLSEDEPTSSTSEEPIKIFLRADNIPTTVPRGPDETWVCEEDDCGYVVRGGEIRDCHERIRQHFNEHERQMNRVHLAMTEGSRGHLPVKYVYFPPFLILVGLNNPSSQHPPKSPVPIPETVDEVDTATSTPTVTDAPVRVHIYQPQTPISSSPKSSNPVTTPNFSHLMDKLKKLGEASQADEQLTIDKIVLPQRIKRNLLL</sequence>
<accession>A0A9W8PYY7</accession>
<dbReference type="AlphaFoldDB" id="A0A9W8PYY7"/>
<dbReference type="PROSITE" id="PS00028">
    <property type="entry name" value="ZINC_FINGER_C2H2_1"/>
    <property type="match status" value="1"/>
</dbReference>
<evidence type="ECO:0000313" key="5">
    <source>
        <dbReference type="EMBL" id="KAJ4021031.1"/>
    </source>
</evidence>
<name>A0A9W8PYY7_9HYPO</name>
<reference evidence="5" key="1">
    <citation type="submission" date="2022-10" db="EMBL/GenBank/DDBJ databases">
        <title>Fusarium specimens isolated from Avocado Roots.</title>
        <authorList>
            <person name="Stajich J."/>
            <person name="Roper C."/>
            <person name="Heimlech-Rivalta G."/>
        </authorList>
    </citation>
    <scope>NUCLEOTIDE SEQUENCE</scope>
    <source>
        <strain evidence="5">CF00143</strain>
    </source>
</reference>
<evidence type="ECO:0000259" key="4">
    <source>
        <dbReference type="PROSITE" id="PS00028"/>
    </source>
</evidence>
<keyword evidence="6" id="KW-1185">Reference proteome</keyword>
<dbReference type="InterPro" id="IPR022702">
    <property type="entry name" value="Cytosine_MeTrfase1_RFD"/>
</dbReference>
<organism evidence="5 6">
    <name type="scientific">Fusarium irregulare</name>
    <dbReference type="NCBI Taxonomy" id="2494466"/>
    <lineage>
        <taxon>Eukaryota</taxon>
        <taxon>Fungi</taxon>
        <taxon>Dikarya</taxon>
        <taxon>Ascomycota</taxon>
        <taxon>Pezizomycotina</taxon>
        <taxon>Sordariomycetes</taxon>
        <taxon>Hypocreomycetidae</taxon>
        <taxon>Hypocreales</taxon>
        <taxon>Nectriaceae</taxon>
        <taxon>Fusarium</taxon>
        <taxon>Fusarium incarnatum-equiseti species complex</taxon>
    </lineage>
</organism>
<protein>
    <recommendedName>
        <fullName evidence="4">C2H2-type domain-containing protein</fullName>
    </recommendedName>
</protein>
<evidence type="ECO:0000256" key="2">
    <source>
        <dbReference type="ARBA" id="ARBA00023242"/>
    </source>
</evidence>
<feature type="region of interest" description="Disordered" evidence="3">
    <location>
        <begin position="241"/>
        <end position="345"/>
    </location>
</feature>
<dbReference type="GO" id="GO:0005634">
    <property type="term" value="C:nucleus"/>
    <property type="evidence" value="ECO:0007669"/>
    <property type="project" value="UniProtKB-SubCell"/>
</dbReference>
<feature type="domain" description="C2H2-type" evidence="4">
    <location>
        <begin position="602"/>
        <end position="626"/>
    </location>
</feature>
<feature type="compositionally biased region" description="Basic and acidic residues" evidence="3">
    <location>
        <begin position="304"/>
        <end position="314"/>
    </location>
</feature>
<gene>
    <name evidence="5" type="ORF">NW766_002530</name>
</gene>
<feature type="region of interest" description="Disordered" evidence="3">
    <location>
        <begin position="491"/>
        <end position="576"/>
    </location>
</feature>
<dbReference type="InterPro" id="IPR013087">
    <property type="entry name" value="Znf_C2H2_type"/>
</dbReference>
<dbReference type="Pfam" id="PF12047">
    <property type="entry name" value="DNMT1-RFD"/>
    <property type="match status" value="1"/>
</dbReference>
<dbReference type="EMBL" id="JAPDHF010000003">
    <property type="protein sequence ID" value="KAJ4021031.1"/>
    <property type="molecule type" value="Genomic_DNA"/>
</dbReference>
<comment type="subcellular location">
    <subcellularLocation>
        <location evidence="1">Nucleus</location>
    </subcellularLocation>
</comment>
<comment type="caution">
    <text evidence="5">The sequence shown here is derived from an EMBL/GenBank/DDBJ whole genome shotgun (WGS) entry which is preliminary data.</text>
</comment>
<evidence type="ECO:0000256" key="3">
    <source>
        <dbReference type="SAM" id="MobiDB-lite"/>
    </source>
</evidence>
<keyword evidence="2" id="KW-0539">Nucleus</keyword>
<proteinExistence type="predicted"/>
<dbReference type="Proteomes" id="UP001152130">
    <property type="component" value="Unassembled WGS sequence"/>
</dbReference>